<evidence type="ECO:0000259" key="2">
    <source>
        <dbReference type="PROSITE" id="PS50883"/>
    </source>
</evidence>
<protein>
    <submittedName>
        <fullName evidence="3">EAL domain-containing protein</fullName>
    </submittedName>
</protein>
<dbReference type="SUPFAM" id="SSF141868">
    <property type="entry name" value="EAL domain-like"/>
    <property type="match status" value="1"/>
</dbReference>
<sequence length="131" mass="14746">MHQVRPRHETWCERGRKENERDERACVGHRTEKTPDHLVHQTAPDRSFATLSIKSREIVAAIIALCSKLHLRCVLEGVETQEEMAVLAAHKPHLIQGYLFGRPMSGEDASQLIASQLQSNTNQTALQIQSA</sequence>
<dbReference type="Proteomes" id="UP000175993">
    <property type="component" value="Unassembled WGS sequence"/>
</dbReference>
<feature type="region of interest" description="Disordered" evidence="1">
    <location>
        <begin position="1"/>
        <end position="36"/>
    </location>
</feature>
<feature type="domain" description="EAL" evidence="2">
    <location>
        <begin position="1"/>
        <end position="117"/>
    </location>
</feature>
<dbReference type="Gene3D" id="3.20.20.450">
    <property type="entry name" value="EAL domain"/>
    <property type="match status" value="1"/>
</dbReference>
<dbReference type="Pfam" id="PF00563">
    <property type="entry name" value="EAL"/>
    <property type="match status" value="1"/>
</dbReference>
<dbReference type="InterPro" id="IPR050706">
    <property type="entry name" value="Cyclic-di-GMP_PDE-like"/>
</dbReference>
<evidence type="ECO:0000256" key="1">
    <source>
        <dbReference type="SAM" id="MobiDB-lite"/>
    </source>
</evidence>
<dbReference type="InterPro" id="IPR001633">
    <property type="entry name" value="EAL_dom"/>
</dbReference>
<dbReference type="AlphaFoldDB" id="A0ABD6GIG3"/>
<dbReference type="EMBL" id="MBEV02000023">
    <property type="protein sequence ID" value="MUP08073.1"/>
    <property type="molecule type" value="Genomic_DNA"/>
</dbReference>
<dbReference type="PANTHER" id="PTHR33121">
    <property type="entry name" value="CYCLIC DI-GMP PHOSPHODIESTERASE PDEF"/>
    <property type="match status" value="1"/>
</dbReference>
<dbReference type="PANTHER" id="PTHR33121:SF70">
    <property type="entry name" value="SIGNALING PROTEIN YKOW"/>
    <property type="match status" value="1"/>
</dbReference>
<evidence type="ECO:0000313" key="3">
    <source>
        <dbReference type="EMBL" id="MUP08073.1"/>
    </source>
</evidence>
<gene>
    <name evidence="3" type="ORF">BBI04_025155</name>
</gene>
<dbReference type="InterPro" id="IPR035919">
    <property type="entry name" value="EAL_sf"/>
</dbReference>
<organism evidence="3 4">
    <name type="scientific">Agrobacterium vitis</name>
    <name type="common">Rhizobium vitis</name>
    <dbReference type="NCBI Taxonomy" id="373"/>
    <lineage>
        <taxon>Bacteria</taxon>
        <taxon>Pseudomonadati</taxon>
        <taxon>Pseudomonadota</taxon>
        <taxon>Alphaproteobacteria</taxon>
        <taxon>Hyphomicrobiales</taxon>
        <taxon>Rhizobiaceae</taxon>
        <taxon>Rhizobium/Agrobacterium group</taxon>
        <taxon>Agrobacterium</taxon>
    </lineage>
</organism>
<dbReference type="PROSITE" id="PS50883">
    <property type="entry name" value="EAL"/>
    <property type="match status" value="1"/>
</dbReference>
<comment type="caution">
    <text evidence="3">The sequence shown here is derived from an EMBL/GenBank/DDBJ whole genome shotgun (WGS) entry which is preliminary data.</text>
</comment>
<name>A0ABD6GIG3_AGRVI</name>
<accession>A0ABD6GIG3</accession>
<proteinExistence type="predicted"/>
<reference evidence="3 4" key="1">
    <citation type="submission" date="2019-11" db="EMBL/GenBank/DDBJ databases">
        <title>Whole-genome sequencing of Allorhizobium vitis.</title>
        <authorList>
            <person name="Gan H.M."/>
            <person name="Savka M.A."/>
        </authorList>
    </citation>
    <scope>NUCLEOTIDE SEQUENCE [LARGE SCALE GENOMIC DNA]</scope>
    <source>
        <strain evidence="3 4">AB4</strain>
    </source>
</reference>
<evidence type="ECO:0000313" key="4">
    <source>
        <dbReference type="Proteomes" id="UP000175993"/>
    </source>
</evidence>